<keyword evidence="1" id="KW-0805">Transcription regulation</keyword>
<dbReference type="InterPro" id="IPR011991">
    <property type="entry name" value="ArsR-like_HTH"/>
</dbReference>
<keyword evidence="3" id="KW-0804">Transcription</keyword>
<reference evidence="6" key="1">
    <citation type="journal article" date="2019" name="Int. J. Syst. Evol. Microbiol.">
        <title>The Global Catalogue of Microorganisms (GCM) 10K type strain sequencing project: providing services to taxonomists for standard genome sequencing and annotation.</title>
        <authorList>
            <consortium name="The Broad Institute Genomics Platform"/>
            <consortium name="The Broad Institute Genome Sequencing Center for Infectious Disease"/>
            <person name="Wu L."/>
            <person name="Ma J."/>
        </authorList>
    </citation>
    <scope>NUCLEOTIDE SEQUENCE [LARGE SCALE GENOMIC DNA]</scope>
    <source>
        <strain evidence="6">CCUG 49560</strain>
    </source>
</reference>
<dbReference type="PANTHER" id="PTHR43132">
    <property type="entry name" value="ARSENICAL RESISTANCE OPERON REPRESSOR ARSR-RELATED"/>
    <property type="match status" value="1"/>
</dbReference>
<dbReference type="RefSeq" id="WP_262845283.1">
    <property type="nucleotide sequence ID" value="NZ_JANZYP010000038.1"/>
</dbReference>
<evidence type="ECO:0000256" key="3">
    <source>
        <dbReference type="ARBA" id="ARBA00023163"/>
    </source>
</evidence>
<dbReference type="SMART" id="SM00418">
    <property type="entry name" value="HTH_ARSR"/>
    <property type="match status" value="1"/>
</dbReference>
<dbReference type="PANTHER" id="PTHR43132:SF8">
    <property type="entry name" value="HTH-TYPE TRANSCRIPTIONAL REGULATOR KMTR"/>
    <property type="match status" value="1"/>
</dbReference>
<evidence type="ECO:0000313" key="6">
    <source>
        <dbReference type="Proteomes" id="UP001595891"/>
    </source>
</evidence>
<evidence type="ECO:0000259" key="4">
    <source>
        <dbReference type="SMART" id="SM00418"/>
    </source>
</evidence>
<dbReference type="InterPro" id="IPR001845">
    <property type="entry name" value="HTH_ArsR_DNA-bd_dom"/>
</dbReference>
<feature type="domain" description="HTH arsR-type" evidence="4">
    <location>
        <begin position="238"/>
        <end position="310"/>
    </location>
</feature>
<dbReference type="InterPro" id="IPR036388">
    <property type="entry name" value="WH-like_DNA-bd_sf"/>
</dbReference>
<accession>A0ABV9EK04</accession>
<keyword evidence="2" id="KW-0238">DNA-binding</keyword>
<keyword evidence="6" id="KW-1185">Reference proteome</keyword>
<evidence type="ECO:0000256" key="2">
    <source>
        <dbReference type="ARBA" id="ARBA00023125"/>
    </source>
</evidence>
<comment type="caution">
    <text evidence="5">The sequence shown here is derived from an EMBL/GenBank/DDBJ whole genome shotgun (WGS) entry which is preliminary data.</text>
</comment>
<dbReference type="SUPFAM" id="SSF46785">
    <property type="entry name" value="Winged helix' DNA-binding domain"/>
    <property type="match status" value="1"/>
</dbReference>
<dbReference type="InterPro" id="IPR036390">
    <property type="entry name" value="WH_DNA-bd_sf"/>
</dbReference>
<gene>
    <name evidence="5" type="ORF">ACFO8L_28115</name>
</gene>
<protein>
    <submittedName>
        <fullName evidence="5">ArsR/SmtB family transcription factor</fullName>
    </submittedName>
</protein>
<dbReference type="EMBL" id="JBHSFN010000019">
    <property type="protein sequence ID" value="MFC4589986.1"/>
    <property type="molecule type" value="Genomic_DNA"/>
</dbReference>
<evidence type="ECO:0000256" key="1">
    <source>
        <dbReference type="ARBA" id="ARBA00023015"/>
    </source>
</evidence>
<dbReference type="InterPro" id="IPR051011">
    <property type="entry name" value="Metal_resp_trans_reg"/>
</dbReference>
<dbReference type="Proteomes" id="UP001595891">
    <property type="component" value="Unassembled WGS sequence"/>
</dbReference>
<proteinExistence type="predicted"/>
<dbReference type="CDD" id="cd00090">
    <property type="entry name" value="HTH_ARSR"/>
    <property type="match status" value="1"/>
</dbReference>
<organism evidence="5 6">
    <name type="scientific">Sphaerisporangium corydalis</name>
    <dbReference type="NCBI Taxonomy" id="1441875"/>
    <lineage>
        <taxon>Bacteria</taxon>
        <taxon>Bacillati</taxon>
        <taxon>Actinomycetota</taxon>
        <taxon>Actinomycetes</taxon>
        <taxon>Streptosporangiales</taxon>
        <taxon>Streptosporangiaceae</taxon>
        <taxon>Sphaerisporangium</taxon>
    </lineage>
</organism>
<dbReference type="Gene3D" id="1.10.10.10">
    <property type="entry name" value="Winged helix-like DNA-binding domain superfamily/Winged helix DNA-binding domain"/>
    <property type="match status" value="1"/>
</dbReference>
<sequence>MFRVRVARQPDPLWETVLSLTLLGSSDARAVLGPWRAQAREALRGLPRPQLRLLRQLVPPVGDFPDFLTPAEASQGVEAGMDVVLSTPRSRLRRELAPLPGASSWASPLAAGDDEALVLLGDALSAYHETVIAPYASQMQALVDAERAVCARSVLDHSGEGLLDRLGPTMRWKPPVLEVDYPVRHEIRLNGRGLLLLPSAFCWRVPVTLVDPSLPPVLVYPVSRNLEWWAGPGGHGSEILANLLGRTRAACLKVIESGCTTGEMARRVGATASSASQHATTLREAGLITSTRQANEMIHTLTPLGTELLRLNPTSALAR</sequence>
<name>A0ABV9EK04_9ACTN</name>
<evidence type="ECO:0000313" key="5">
    <source>
        <dbReference type="EMBL" id="MFC4589986.1"/>
    </source>
</evidence>